<keyword evidence="3" id="KW-1185">Reference proteome</keyword>
<dbReference type="AlphaFoldDB" id="A0A919EX57"/>
<protein>
    <submittedName>
        <fullName evidence="2">Uncharacterized protein</fullName>
    </submittedName>
</protein>
<gene>
    <name evidence="2" type="ORF">GCM10018980_31390</name>
</gene>
<evidence type="ECO:0000256" key="1">
    <source>
        <dbReference type="SAM" id="MobiDB-lite"/>
    </source>
</evidence>
<evidence type="ECO:0000313" key="2">
    <source>
        <dbReference type="EMBL" id="GHG49933.1"/>
    </source>
</evidence>
<feature type="compositionally biased region" description="Basic and acidic residues" evidence="1">
    <location>
        <begin position="91"/>
        <end position="101"/>
    </location>
</feature>
<dbReference type="EMBL" id="BNBF01000008">
    <property type="protein sequence ID" value="GHG49933.1"/>
    <property type="molecule type" value="Genomic_DNA"/>
</dbReference>
<name>A0A919EX57_9ACTN</name>
<feature type="compositionally biased region" description="Gly residues" evidence="1">
    <location>
        <begin position="178"/>
        <end position="188"/>
    </location>
</feature>
<evidence type="ECO:0000313" key="3">
    <source>
        <dbReference type="Proteomes" id="UP000619355"/>
    </source>
</evidence>
<proteinExistence type="predicted"/>
<dbReference type="Proteomes" id="UP000619355">
    <property type="component" value="Unassembled WGS sequence"/>
</dbReference>
<sequence>MLVPVVDEPVGQLLGPFAGLGRAEVVQEQQRAARQGLQVTFSVVAGAGAQARVEVGGGGRFPAQTDPSREQGADGAVRLVRLARARGAGDQQRRAFGDARPARAGAPGAGDLVGPGGDLRMAGQGSAVPGGDPGVGEFQRGDGLGLPVLDGGGGEVDAATGKDAVEPVGEWADPVGLAGEGGGQRSPP</sequence>
<accession>A0A919EX57</accession>
<feature type="region of interest" description="Disordered" evidence="1">
    <location>
        <begin position="86"/>
        <end position="108"/>
    </location>
</feature>
<reference evidence="3" key="1">
    <citation type="journal article" date="2019" name="Int. J. Syst. Evol. Microbiol.">
        <title>The Global Catalogue of Microorganisms (GCM) 10K type strain sequencing project: providing services to taxonomists for standard genome sequencing and annotation.</title>
        <authorList>
            <consortium name="The Broad Institute Genomics Platform"/>
            <consortium name="The Broad Institute Genome Sequencing Center for Infectious Disease"/>
            <person name="Wu L."/>
            <person name="Ma J."/>
        </authorList>
    </citation>
    <scope>NUCLEOTIDE SEQUENCE [LARGE SCALE GENOMIC DNA]</scope>
    <source>
        <strain evidence="3">JCM 4253</strain>
    </source>
</reference>
<comment type="caution">
    <text evidence="2">The sequence shown here is derived from an EMBL/GenBank/DDBJ whole genome shotgun (WGS) entry which is preliminary data.</text>
</comment>
<organism evidence="2 3">
    <name type="scientific">Streptomyces capoamus</name>
    <dbReference type="NCBI Taxonomy" id="68183"/>
    <lineage>
        <taxon>Bacteria</taxon>
        <taxon>Bacillati</taxon>
        <taxon>Actinomycetota</taxon>
        <taxon>Actinomycetes</taxon>
        <taxon>Kitasatosporales</taxon>
        <taxon>Streptomycetaceae</taxon>
        <taxon>Streptomyces</taxon>
    </lineage>
</organism>
<feature type="region of interest" description="Disordered" evidence="1">
    <location>
        <begin position="123"/>
        <end position="188"/>
    </location>
</feature>